<dbReference type="EMBL" id="VXIS01000314">
    <property type="protein sequence ID" value="KAA8894751.1"/>
    <property type="molecule type" value="Genomic_DNA"/>
</dbReference>
<gene>
    <name evidence="4" type="ORF">FN846DRAFT_922769</name>
</gene>
<dbReference type="GO" id="GO:0006777">
    <property type="term" value="P:Mo-molybdopterin cofactor biosynthetic process"/>
    <property type="evidence" value="ECO:0007669"/>
    <property type="project" value="UniProtKB-KW"/>
</dbReference>
<name>A0A5J5EHR1_9PEZI</name>
<dbReference type="Proteomes" id="UP000326924">
    <property type="component" value="Unassembled WGS sequence"/>
</dbReference>
<evidence type="ECO:0000259" key="3">
    <source>
        <dbReference type="Pfam" id="PF01967"/>
    </source>
</evidence>
<dbReference type="Pfam" id="PF01967">
    <property type="entry name" value="MoaC"/>
    <property type="match status" value="1"/>
</dbReference>
<evidence type="ECO:0000313" key="4">
    <source>
        <dbReference type="EMBL" id="KAA8894751.1"/>
    </source>
</evidence>
<reference evidence="4 5" key="1">
    <citation type="submission" date="2019-09" db="EMBL/GenBank/DDBJ databases">
        <title>Draft genome of the ectomycorrhizal ascomycete Sphaerosporella brunnea.</title>
        <authorList>
            <consortium name="DOE Joint Genome Institute"/>
            <person name="Benucci G.M."/>
            <person name="Marozzi G."/>
            <person name="Antonielli L."/>
            <person name="Sanchez S."/>
            <person name="Marco P."/>
            <person name="Wang X."/>
            <person name="Falini L.B."/>
            <person name="Barry K."/>
            <person name="Haridas S."/>
            <person name="Lipzen A."/>
            <person name="Labutti K."/>
            <person name="Grigoriev I.V."/>
            <person name="Murat C."/>
            <person name="Martin F."/>
            <person name="Albertini E."/>
            <person name="Donnini D."/>
            <person name="Bonito G."/>
        </authorList>
    </citation>
    <scope>NUCLEOTIDE SEQUENCE [LARGE SCALE GENOMIC DNA]</scope>
    <source>
        <strain evidence="4 5">Sb_GMNB300</strain>
    </source>
</reference>
<protein>
    <submittedName>
        <fullName evidence="4">MoaC family-domain-containing protein</fullName>
    </submittedName>
</protein>
<dbReference type="Gene3D" id="3.30.70.640">
    <property type="entry name" value="Molybdopterin cofactor biosynthesis C (MoaC) domain"/>
    <property type="match status" value="1"/>
</dbReference>
<accession>A0A5J5EHR1</accession>
<keyword evidence="2" id="KW-0501">Molybdenum cofactor biosynthesis</keyword>
<comment type="caution">
    <text evidence="4">The sequence shown here is derived from an EMBL/GenBank/DDBJ whole genome shotgun (WGS) entry which is preliminary data.</text>
</comment>
<dbReference type="UniPathway" id="UPA00344"/>
<dbReference type="OrthoDB" id="429626at2759"/>
<evidence type="ECO:0000256" key="2">
    <source>
        <dbReference type="ARBA" id="ARBA00023150"/>
    </source>
</evidence>
<feature type="domain" description="Molybdopterin cofactor biosynthesis C (MoaC)" evidence="3">
    <location>
        <begin position="49"/>
        <end position="106"/>
    </location>
</feature>
<dbReference type="SUPFAM" id="SSF55040">
    <property type="entry name" value="Molybdenum cofactor biosynthesis protein C, MoaC"/>
    <property type="match status" value="1"/>
</dbReference>
<dbReference type="InterPro" id="IPR002820">
    <property type="entry name" value="Mopterin_CF_biosynth-C_dom"/>
</dbReference>
<comment type="pathway">
    <text evidence="1">Cofactor biosynthesis; molybdopterin biosynthesis.</text>
</comment>
<sequence>MRNRMQATLAYVQQLGFLRSTGWRPYDLGRSSVVHITNGNNQKEAENDALGCIELKATVTCDGKTGVEMEALTAVTGAALAVVDMCKAVDRGMVVEGVRVVGKTGGDWERRRRRKRS</sequence>
<proteinExistence type="predicted"/>
<evidence type="ECO:0000313" key="5">
    <source>
        <dbReference type="Proteomes" id="UP000326924"/>
    </source>
</evidence>
<keyword evidence="5" id="KW-1185">Reference proteome</keyword>
<dbReference type="InParanoid" id="A0A5J5EHR1"/>
<dbReference type="InterPro" id="IPR036522">
    <property type="entry name" value="MoaC_sf"/>
</dbReference>
<dbReference type="AlphaFoldDB" id="A0A5J5EHR1"/>
<organism evidence="4 5">
    <name type="scientific">Sphaerosporella brunnea</name>
    <dbReference type="NCBI Taxonomy" id="1250544"/>
    <lineage>
        <taxon>Eukaryota</taxon>
        <taxon>Fungi</taxon>
        <taxon>Dikarya</taxon>
        <taxon>Ascomycota</taxon>
        <taxon>Pezizomycotina</taxon>
        <taxon>Pezizomycetes</taxon>
        <taxon>Pezizales</taxon>
        <taxon>Pyronemataceae</taxon>
        <taxon>Sphaerosporella</taxon>
    </lineage>
</organism>
<evidence type="ECO:0000256" key="1">
    <source>
        <dbReference type="ARBA" id="ARBA00005046"/>
    </source>
</evidence>